<evidence type="ECO:0000259" key="1">
    <source>
        <dbReference type="Pfam" id="PF00004"/>
    </source>
</evidence>
<evidence type="ECO:0000313" key="2">
    <source>
        <dbReference type="EMBL" id="MCI27681.1"/>
    </source>
</evidence>
<dbReference type="AlphaFoldDB" id="A0A392QTH7"/>
<dbReference type="EMBL" id="LXQA010160798">
    <property type="protein sequence ID" value="MCI27681.1"/>
    <property type="molecule type" value="Genomic_DNA"/>
</dbReference>
<dbReference type="GO" id="GO:0016887">
    <property type="term" value="F:ATP hydrolysis activity"/>
    <property type="evidence" value="ECO:0007669"/>
    <property type="project" value="InterPro"/>
</dbReference>
<dbReference type="InterPro" id="IPR027417">
    <property type="entry name" value="P-loop_NTPase"/>
</dbReference>
<dbReference type="Gene3D" id="3.40.50.300">
    <property type="entry name" value="P-loop containing nucleotide triphosphate hydrolases"/>
    <property type="match status" value="1"/>
</dbReference>
<protein>
    <submittedName>
        <fullName evidence="2">Dynamin-related protein 4C-like</fullName>
    </submittedName>
</protein>
<name>A0A392QTH7_9FABA</name>
<dbReference type="InterPro" id="IPR003959">
    <property type="entry name" value="ATPase_AAA_core"/>
</dbReference>
<feature type="domain" description="ATPase AAA-type core" evidence="1">
    <location>
        <begin position="80"/>
        <end position="132"/>
    </location>
</feature>
<keyword evidence="3" id="KW-1185">Reference proteome</keyword>
<accession>A0A392QTH7</accession>
<organism evidence="2 3">
    <name type="scientific">Trifolium medium</name>
    <dbReference type="NCBI Taxonomy" id="97028"/>
    <lineage>
        <taxon>Eukaryota</taxon>
        <taxon>Viridiplantae</taxon>
        <taxon>Streptophyta</taxon>
        <taxon>Embryophyta</taxon>
        <taxon>Tracheophyta</taxon>
        <taxon>Spermatophyta</taxon>
        <taxon>Magnoliopsida</taxon>
        <taxon>eudicotyledons</taxon>
        <taxon>Gunneridae</taxon>
        <taxon>Pentapetalae</taxon>
        <taxon>rosids</taxon>
        <taxon>fabids</taxon>
        <taxon>Fabales</taxon>
        <taxon>Fabaceae</taxon>
        <taxon>Papilionoideae</taxon>
        <taxon>50 kb inversion clade</taxon>
        <taxon>NPAAA clade</taxon>
        <taxon>Hologalegina</taxon>
        <taxon>IRL clade</taxon>
        <taxon>Trifolieae</taxon>
        <taxon>Trifolium</taxon>
    </lineage>
</organism>
<feature type="non-terminal residue" evidence="2">
    <location>
        <position position="136"/>
    </location>
</feature>
<proteinExistence type="predicted"/>
<dbReference type="GO" id="GO:0005524">
    <property type="term" value="F:ATP binding"/>
    <property type="evidence" value="ECO:0007669"/>
    <property type="project" value="InterPro"/>
</dbReference>
<evidence type="ECO:0000313" key="3">
    <source>
        <dbReference type="Proteomes" id="UP000265520"/>
    </source>
</evidence>
<sequence length="136" mass="15451">MPKSMVTVQVAFPTVECPSNGPEFVDFDFTTCESIRMSHTVDKTDLRILPIVTKVVNYPEGLMEIVIVNDVNIGLGYIFVQNQIEEGKKNIPPIIFIDEFDATAPKWEKTLGEVERMIVSQLMTLMDWLKSHAYVI</sequence>
<dbReference type="Proteomes" id="UP000265520">
    <property type="component" value="Unassembled WGS sequence"/>
</dbReference>
<comment type="caution">
    <text evidence="2">The sequence shown here is derived from an EMBL/GenBank/DDBJ whole genome shotgun (WGS) entry which is preliminary data.</text>
</comment>
<reference evidence="2 3" key="1">
    <citation type="journal article" date="2018" name="Front. Plant Sci.">
        <title>Red Clover (Trifolium pratense) and Zigzag Clover (T. medium) - A Picture of Genomic Similarities and Differences.</title>
        <authorList>
            <person name="Dluhosova J."/>
            <person name="Istvanek J."/>
            <person name="Nedelnik J."/>
            <person name="Repkova J."/>
        </authorList>
    </citation>
    <scope>NUCLEOTIDE SEQUENCE [LARGE SCALE GENOMIC DNA]</scope>
    <source>
        <strain evidence="3">cv. 10/8</strain>
        <tissue evidence="2">Leaf</tissue>
    </source>
</reference>
<dbReference type="Pfam" id="PF00004">
    <property type="entry name" value="AAA"/>
    <property type="match status" value="1"/>
</dbReference>